<reference evidence="1" key="1">
    <citation type="journal article" date="2021" name="Front. Plant Sci.">
        <title>Chromosome-Scale Genome Assembly for Chinese Sour Jujube and Insights Into Its Genome Evolution and Domestication Signature.</title>
        <authorList>
            <person name="Shen L.-Y."/>
            <person name="Luo H."/>
            <person name="Wang X.-L."/>
            <person name="Wang X.-M."/>
            <person name="Qiu X.-J."/>
            <person name="Liu H."/>
            <person name="Zhou S.-S."/>
            <person name="Jia K.-H."/>
            <person name="Nie S."/>
            <person name="Bao Y.-T."/>
            <person name="Zhang R.-G."/>
            <person name="Yun Q.-Z."/>
            <person name="Chai Y.-H."/>
            <person name="Lu J.-Y."/>
            <person name="Li Y."/>
            <person name="Zhao S.-W."/>
            <person name="Mao J.-F."/>
            <person name="Jia S.-G."/>
            <person name="Mao Y.-M."/>
        </authorList>
    </citation>
    <scope>NUCLEOTIDE SEQUENCE</scope>
    <source>
        <strain evidence="1">AT0</strain>
        <tissue evidence="1">Leaf</tissue>
    </source>
</reference>
<dbReference type="AlphaFoldDB" id="A0A978VGQ6"/>
<name>A0A978VGQ6_ZIZJJ</name>
<dbReference type="PANTHER" id="PTHR35104">
    <property type="entry name" value="OS03G0807000 PROTEIN"/>
    <property type="match status" value="1"/>
</dbReference>
<dbReference type="PANTHER" id="PTHR35104:SF6">
    <property type="entry name" value="PROTEIN, PUTATIVE-RELATED"/>
    <property type="match status" value="1"/>
</dbReference>
<proteinExistence type="predicted"/>
<organism evidence="1 2">
    <name type="scientific">Ziziphus jujuba var. spinosa</name>
    <dbReference type="NCBI Taxonomy" id="714518"/>
    <lineage>
        <taxon>Eukaryota</taxon>
        <taxon>Viridiplantae</taxon>
        <taxon>Streptophyta</taxon>
        <taxon>Embryophyta</taxon>
        <taxon>Tracheophyta</taxon>
        <taxon>Spermatophyta</taxon>
        <taxon>Magnoliopsida</taxon>
        <taxon>eudicotyledons</taxon>
        <taxon>Gunneridae</taxon>
        <taxon>Pentapetalae</taxon>
        <taxon>rosids</taxon>
        <taxon>fabids</taxon>
        <taxon>Rosales</taxon>
        <taxon>Rhamnaceae</taxon>
        <taxon>Paliureae</taxon>
        <taxon>Ziziphus</taxon>
    </lineage>
</organism>
<gene>
    <name evidence="1" type="ORF">FEM48_Zijuj04G0002600</name>
</gene>
<evidence type="ECO:0000313" key="2">
    <source>
        <dbReference type="Proteomes" id="UP000813462"/>
    </source>
</evidence>
<sequence length="145" mass="16386">MQPWSHDDFVARSSFIHILMQSSTHIADVVPPLPPPPSVLWAAINNRVDIRTAITKAFMLVLSVAHVSADAWQCLTCIPDRLSSHQLLDLICCFPLQQLGRLALCLWTFLCLPPPDSFYSYAYTDSDDSSTTVDYDDYYYDSHSD</sequence>
<comment type="caution">
    <text evidence="1">The sequence shown here is derived from an EMBL/GenBank/DDBJ whole genome shotgun (WGS) entry which is preliminary data.</text>
</comment>
<dbReference type="EMBL" id="JAEACU010000004">
    <property type="protein sequence ID" value="KAH7532275.1"/>
    <property type="molecule type" value="Genomic_DNA"/>
</dbReference>
<protein>
    <submittedName>
        <fullName evidence="1">Uncharacterized protein</fullName>
    </submittedName>
</protein>
<accession>A0A978VGQ6</accession>
<evidence type="ECO:0000313" key="1">
    <source>
        <dbReference type="EMBL" id="KAH7532275.1"/>
    </source>
</evidence>
<dbReference type="Proteomes" id="UP000813462">
    <property type="component" value="Unassembled WGS sequence"/>
</dbReference>